<dbReference type="Proteomes" id="UP001154078">
    <property type="component" value="Chromosome 4"/>
</dbReference>
<reference evidence="2" key="1">
    <citation type="submission" date="2021-12" db="EMBL/GenBank/DDBJ databases">
        <authorList>
            <person name="King R."/>
        </authorList>
    </citation>
    <scope>NUCLEOTIDE SEQUENCE</scope>
</reference>
<accession>A0A9P0FHN9</accession>
<sequence length="123" mass="13313">MVCQKVIFAALLIVCASAVSLNKLGAVVTIQATNNTQVPSITYTVNAVECLKEAYEIYADEALVGEAYLELFQAKHPGNWSVAIGYTTIISKSDIFVETMISGGAKDYKLTSDKKGTLVRIFN</sequence>
<dbReference type="AlphaFoldDB" id="A0A9P0FHN9"/>
<evidence type="ECO:0000313" key="3">
    <source>
        <dbReference type="Proteomes" id="UP001154078"/>
    </source>
</evidence>
<feature type="signal peptide" evidence="1">
    <location>
        <begin position="1"/>
        <end position="18"/>
    </location>
</feature>
<proteinExistence type="predicted"/>
<dbReference type="OrthoDB" id="6736528at2759"/>
<evidence type="ECO:0000313" key="2">
    <source>
        <dbReference type="EMBL" id="CAH0555257.1"/>
    </source>
</evidence>
<evidence type="ECO:0000256" key="1">
    <source>
        <dbReference type="SAM" id="SignalP"/>
    </source>
</evidence>
<name>A0A9P0FHN9_BRAAE</name>
<protein>
    <submittedName>
        <fullName evidence="2">Uncharacterized protein</fullName>
    </submittedName>
</protein>
<dbReference type="EMBL" id="OV121135">
    <property type="protein sequence ID" value="CAH0555257.1"/>
    <property type="molecule type" value="Genomic_DNA"/>
</dbReference>
<keyword evidence="1" id="KW-0732">Signal</keyword>
<feature type="chain" id="PRO_5040492104" evidence="1">
    <location>
        <begin position="19"/>
        <end position="123"/>
    </location>
</feature>
<organism evidence="2 3">
    <name type="scientific">Brassicogethes aeneus</name>
    <name type="common">Rape pollen beetle</name>
    <name type="synonym">Meligethes aeneus</name>
    <dbReference type="NCBI Taxonomy" id="1431903"/>
    <lineage>
        <taxon>Eukaryota</taxon>
        <taxon>Metazoa</taxon>
        <taxon>Ecdysozoa</taxon>
        <taxon>Arthropoda</taxon>
        <taxon>Hexapoda</taxon>
        <taxon>Insecta</taxon>
        <taxon>Pterygota</taxon>
        <taxon>Neoptera</taxon>
        <taxon>Endopterygota</taxon>
        <taxon>Coleoptera</taxon>
        <taxon>Polyphaga</taxon>
        <taxon>Cucujiformia</taxon>
        <taxon>Nitidulidae</taxon>
        <taxon>Meligethinae</taxon>
        <taxon>Brassicogethes</taxon>
    </lineage>
</organism>
<keyword evidence="3" id="KW-1185">Reference proteome</keyword>
<gene>
    <name evidence="2" type="ORF">MELIAE_LOCUS6669</name>
</gene>